<dbReference type="GO" id="GO:0009117">
    <property type="term" value="P:nucleotide metabolic process"/>
    <property type="evidence" value="ECO:0007669"/>
    <property type="project" value="UniProtKB-KW"/>
</dbReference>
<evidence type="ECO:0000256" key="2">
    <source>
        <dbReference type="ARBA" id="ARBA00022801"/>
    </source>
</evidence>
<dbReference type="Gene3D" id="3.90.950.10">
    <property type="match status" value="1"/>
</dbReference>
<gene>
    <name evidence="5" type="ORF">MED297_14145</name>
</gene>
<evidence type="ECO:0000313" key="6">
    <source>
        <dbReference type="Proteomes" id="UP000005953"/>
    </source>
</evidence>
<protein>
    <recommendedName>
        <fullName evidence="4">dTTP/UTP pyrophosphatase</fullName>
        <shortName evidence="4">dTTPase/UTPase</shortName>
        <ecNumber evidence="4">3.6.1.9</ecNumber>
    </recommendedName>
    <alternativeName>
        <fullName evidence="4">Nucleoside triphosphate pyrophosphatase</fullName>
    </alternativeName>
    <alternativeName>
        <fullName evidence="4">Nucleotide pyrophosphatase</fullName>
        <shortName evidence="4">Nucleotide PPase</shortName>
    </alternativeName>
</protein>
<dbReference type="GO" id="GO:0005737">
    <property type="term" value="C:cytoplasm"/>
    <property type="evidence" value="ECO:0007669"/>
    <property type="project" value="UniProtKB-SubCell"/>
</dbReference>
<comment type="subcellular location">
    <subcellularLocation>
        <location evidence="4">Cytoplasm</location>
    </subcellularLocation>
</comment>
<keyword evidence="3 4" id="KW-0546">Nucleotide metabolism</keyword>
<comment type="function">
    <text evidence="4">Nucleoside triphosphate pyrophosphatase that hydrolyzes dTTP and UTP. May have a dual role in cell division arrest and in preventing the incorporation of modified nucleotides into cellular nucleic acids.</text>
</comment>
<comment type="catalytic activity">
    <reaction evidence="4">
        <text>UTP + H2O = UMP + diphosphate + H(+)</text>
        <dbReference type="Rhea" id="RHEA:29395"/>
        <dbReference type="ChEBI" id="CHEBI:15377"/>
        <dbReference type="ChEBI" id="CHEBI:15378"/>
        <dbReference type="ChEBI" id="CHEBI:33019"/>
        <dbReference type="ChEBI" id="CHEBI:46398"/>
        <dbReference type="ChEBI" id="CHEBI:57865"/>
        <dbReference type="EC" id="3.6.1.9"/>
    </reaction>
</comment>
<sequence>MLVLASQSPRRRELLASLGVDFQTHSVDIVESVRSSEAADRYVSRLALEKAQAGLAQRSDAQWVLGSDTTVAIDGQILVKPESEADYQAMMRTLSGRTHQVFTAVALVSQQTLFETRVCTDVTFTELTEDYIQHYWQTGEPADKAGGYGIQGLGAIFVEEIRGSYSNVVGLPLHETARLLGQAGLPIWQGRLRLVPSNEQ</sequence>
<dbReference type="PIRSF" id="PIRSF006305">
    <property type="entry name" value="Maf"/>
    <property type="match status" value="1"/>
</dbReference>
<comment type="catalytic activity">
    <reaction evidence="4">
        <text>dTTP + H2O = dTMP + diphosphate + H(+)</text>
        <dbReference type="Rhea" id="RHEA:28534"/>
        <dbReference type="ChEBI" id="CHEBI:15377"/>
        <dbReference type="ChEBI" id="CHEBI:15378"/>
        <dbReference type="ChEBI" id="CHEBI:33019"/>
        <dbReference type="ChEBI" id="CHEBI:37568"/>
        <dbReference type="ChEBI" id="CHEBI:63528"/>
        <dbReference type="EC" id="3.6.1.9"/>
    </reaction>
</comment>
<feature type="active site" description="Proton acceptor" evidence="4">
    <location>
        <position position="68"/>
    </location>
</feature>
<dbReference type="AlphaFoldDB" id="A4BGL5"/>
<dbReference type="EC" id="3.6.1.9" evidence="4"/>
<comment type="cofactor">
    <cofactor evidence="1 4">
        <name>a divalent metal cation</name>
        <dbReference type="ChEBI" id="CHEBI:60240"/>
    </cofactor>
</comment>
<dbReference type="NCBIfam" id="TIGR00172">
    <property type="entry name" value="maf"/>
    <property type="match status" value="1"/>
</dbReference>
<dbReference type="EMBL" id="AAOE01000017">
    <property type="protein sequence ID" value="EAR08663.1"/>
    <property type="molecule type" value="Genomic_DNA"/>
</dbReference>
<reference evidence="5 6" key="1">
    <citation type="submission" date="2006-02" db="EMBL/GenBank/DDBJ databases">
        <authorList>
            <person name="Pinhassi J."/>
            <person name="Pedros-Alio C."/>
            <person name="Ferriera S."/>
            <person name="Johnson J."/>
            <person name="Kravitz S."/>
            <person name="Halpern A."/>
            <person name="Remington K."/>
            <person name="Beeson K."/>
            <person name="Tran B."/>
            <person name="Rogers Y.-H."/>
            <person name="Friedman R."/>
            <person name="Venter J.C."/>
        </authorList>
    </citation>
    <scope>NUCLEOTIDE SEQUENCE [LARGE SCALE GENOMIC DNA]</scope>
    <source>
        <strain evidence="5 6">MED297</strain>
    </source>
</reference>
<keyword evidence="6" id="KW-1185">Reference proteome</keyword>
<name>A4BGL5_9GAMM</name>
<dbReference type="GO" id="GO:0036221">
    <property type="term" value="F:UTP diphosphatase activity"/>
    <property type="evidence" value="ECO:0007669"/>
    <property type="project" value="RHEA"/>
</dbReference>
<dbReference type="Proteomes" id="UP000005953">
    <property type="component" value="Unassembled WGS sequence"/>
</dbReference>
<dbReference type="Pfam" id="PF02545">
    <property type="entry name" value="Maf"/>
    <property type="match status" value="1"/>
</dbReference>
<dbReference type="HOGENOM" id="CLU_040416_2_1_6"/>
<evidence type="ECO:0000256" key="3">
    <source>
        <dbReference type="ARBA" id="ARBA00023080"/>
    </source>
</evidence>
<dbReference type="PANTHER" id="PTHR43213:SF5">
    <property type="entry name" value="BIFUNCTIONAL DTTP_UTP PYROPHOSPHATASE_METHYLTRANSFERASE PROTEIN-RELATED"/>
    <property type="match status" value="1"/>
</dbReference>
<keyword evidence="2 4" id="KW-0378">Hydrolase</keyword>
<dbReference type="InterPro" id="IPR029001">
    <property type="entry name" value="ITPase-like_fam"/>
</dbReference>
<feature type="site" description="Important for substrate specificity" evidence="4">
    <location>
        <position position="69"/>
    </location>
</feature>
<feature type="site" description="Important for substrate specificity" evidence="4">
    <location>
        <position position="10"/>
    </location>
</feature>
<keyword evidence="4" id="KW-0963">Cytoplasm</keyword>
<dbReference type="RefSeq" id="WP_008042788.1">
    <property type="nucleotide sequence ID" value="NZ_CH724149.1"/>
</dbReference>
<evidence type="ECO:0000256" key="1">
    <source>
        <dbReference type="ARBA" id="ARBA00001968"/>
    </source>
</evidence>
<dbReference type="PANTHER" id="PTHR43213">
    <property type="entry name" value="BIFUNCTIONAL DTTP/UTP PYROPHOSPHATASE/METHYLTRANSFERASE PROTEIN-RELATED"/>
    <property type="match status" value="1"/>
</dbReference>
<comment type="caution">
    <text evidence="5">The sequence shown here is derived from an EMBL/GenBank/DDBJ whole genome shotgun (WGS) entry which is preliminary data.</text>
</comment>
<dbReference type="STRING" id="314283.MED297_14145"/>
<evidence type="ECO:0000313" key="5">
    <source>
        <dbReference type="EMBL" id="EAR08663.1"/>
    </source>
</evidence>
<organism evidence="5 6">
    <name type="scientific">Reinekea blandensis MED297</name>
    <dbReference type="NCBI Taxonomy" id="314283"/>
    <lineage>
        <taxon>Bacteria</taxon>
        <taxon>Pseudomonadati</taxon>
        <taxon>Pseudomonadota</taxon>
        <taxon>Gammaproteobacteria</taxon>
        <taxon>Oceanospirillales</taxon>
        <taxon>Saccharospirillaceae</taxon>
        <taxon>Reinekea</taxon>
    </lineage>
</organism>
<feature type="site" description="Important for substrate specificity" evidence="4">
    <location>
        <position position="151"/>
    </location>
</feature>
<dbReference type="CDD" id="cd00555">
    <property type="entry name" value="Maf"/>
    <property type="match status" value="1"/>
</dbReference>
<dbReference type="OrthoDB" id="9807767at2"/>
<accession>A4BGL5</accession>
<dbReference type="GO" id="GO:0036218">
    <property type="term" value="F:dTTP diphosphatase activity"/>
    <property type="evidence" value="ECO:0007669"/>
    <property type="project" value="RHEA"/>
</dbReference>
<dbReference type="SUPFAM" id="SSF52972">
    <property type="entry name" value="ITPase-like"/>
    <property type="match status" value="1"/>
</dbReference>
<dbReference type="InterPro" id="IPR003697">
    <property type="entry name" value="Maf-like"/>
</dbReference>
<proteinExistence type="inferred from homology"/>
<dbReference type="HAMAP" id="MF_00528">
    <property type="entry name" value="Maf"/>
    <property type="match status" value="1"/>
</dbReference>
<evidence type="ECO:0000256" key="4">
    <source>
        <dbReference type="HAMAP-Rule" id="MF_00528"/>
    </source>
</evidence>
<comment type="similarity">
    <text evidence="4">Belongs to the Maf family. YhdE subfamily.</text>
</comment>
<comment type="caution">
    <text evidence="4">Lacks conserved residue(s) required for the propagation of feature annotation.</text>
</comment>